<keyword evidence="8" id="KW-1185">Reference proteome</keyword>
<evidence type="ECO:0000313" key="8">
    <source>
        <dbReference type="Proteomes" id="UP000245790"/>
    </source>
</evidence>
<dbReference type="GO" id="GO:0016987">
    <property type="term" value="F:sigma factor activity"/>
    <property type="evidence" value="ECO:0007669"/>
    <property type="project" value="UniProtKB-KW"/>
</dbReference>
<dbReference type="InterPro" id="IPR013325">
    <property type="entry name" value="RNA_pol_sigma_r2"/>
</dbReference>
<proteinExistence type="inferred from homology"/>
<evidence type="ECO:0000256" key="1">
    <source>
        <dbReference type="ARBA" id="ARBA00010641"/>
    </source>
</evidence>
<keyword evidence="4" id="KW-0804">Transcription</keyword>
<dbReference type="InterPro" id="IPR013249">
    <property type="entry name" value="RNA_pol_sigma70_r4_t2"/>
</dbReference>
<feature type="domain" description="RNA polymerase sigma-70 region 2" evidence="5">
    <location>
        <begin position="23"/>
        <end position="86"/>
    </location>
</feature>
<evidence type="ECO:0000256" key="3">
    <source>
        <dbReference type="ARBA" id="ARBA00023082"/>
    </source>
</evidence>
<dbReference type="OrthoDB" id="9784272at2"/>
<dbReference type="PANTHER" id="PTHR43133">
    <property type="entry name" value="RNA POLYMERASE ECF-TYPE SIGMA FACTO"/>
    <property type="match status" value="1"/>
</dbReference>
<reference evidence="7 8" key="1">
    <citation type="submission" date="2018-05" db="EMBL/GenBank/DDBJ databases">
        <title>Genomic Encyclopedia of Type Strains, Phase IV (KMG-IV): sequencing the most valuable type-strain genomes for metagenomic binning, comparative biology and taxonomic classification.</title>
        <authorList>
            <person name="Goeker M."/>
        </authorList>
    </citation>
    <scope>NUCLEOTIDE SEQUENCE [LARGE SCALE GENOMIC DNA]</scope>
    <source>
        <strain evidence="7 8">DSM 25350</strain>
    </source>
</reference>
<dbReference type="PANTHER" id="PTHR43133:SF51">
    <property type="entry name" value="RNA POLYMERASE SIGMA FACTOR"/>
    <property type="match status" value="1"/>
</dbReference>
<dbReference type="EMBL" id="QGGU01000001">
    <property type="protein sequence ID" value="PWK54270.1"/>
    <property type="molecule type" value="Genomic_DNA"/>
</dbReference>
<sequence length="177" mass="19902">MQTDSELIARILTQGEHQAFNGLVVKYQSGVRQFLRRLTAGDHSMADDISQDVFILAFQKLRQYNGSGSFAGWLRKLAYHRFLRVIQTGACKYEKPCEVSWQSLHTKDSVEADILAESLMKALEPNERMAITLNVSEGLSHSEITQITGIPLGTIKSYISRAKKKLSELVSDREQVA</sequence>
<feature type="domain" description="RNA polymerase sigma factor 70 region 4 type 2" evidence="6">
    <location>
        <begin position="117"/>
        <end position="166"/>
    </location>
</feature>
<gene>
    <name evidence="7" type="ORF">C8D97_101118</name>
</gene>
<dbReference type="Pfam" id="PF04542">
    <property type="entry name" value="Sigma70_r2"/>
    <property type="match status" value="1"/>
</dbReference>
<dbReference type="GO" id="GO:0006352">
    <property type="term" value="P:DNA-templated transcription initiation"/>
    <property type="evidence" value="ECO:0007669"/>
    <property type="project" value="InterPro"/>
</dbReference>
<dbReference type="InterPro" id="IPR007627">
    <property type="entry name" value="RNA_pol_sigma70_r2"/>
</dbReference>
<dbReference type="Pfam" id="PF08281">
    <property type="entry name" value="Sigma70_r4_2"/>
    <property type="match status" value="1"/>
</dbReference>
<comment type="similarity">
    <text evidence="1">Belongs to the sigma-70 factor family. ECF subfamily.</text>
</comment>
<dbReference type="SUPFAM" id="SSF88946">
    <property type="entry name" value="Sigma2 domain of RNA polymerase sigma factors"/>
    <property type="match status" value="1"/>
</dbReference>
<evidence type="ECO:0000256" key="2">
    <source>
        <dbReference type="ARBA" id="ARBA00023015"/>
    </source>
</evidence>
<dbReference type="InterPro" id="IPR036388">
    <property type="entry name" value="WH-like_DNA-bd_sf"/>
</dbReference>
<dbReference type="AlphaFoldDB" id="A0A316G396"/>
<organism evidence="7 8">
    <name type="scientific">Pleionea mediterranea</name>
    <dbReference type="NCBI Taxonomy" id="523701"/>
    <lineage>
        <taxon>Bacteria</taxon>
        <taxon>Pseudomonadati</taxon>
        <taxon>Pseudomonadota</taxon>
        <taxon>Gammaproteobacteria</taxon>
        <taxon>Oceanospirillales</taxon>
        <taxon>Pleioneaceae</taxon>
        <taxon>Pleionea</taxon>
    </lineage>
</organism>
<name>A0A316G396_9GAMM</name>
<comment type="caution">
    <text evidence="7">The sequence shown here is derived from an EMBL/GenBank/DDBJ whole genome shotgun (WGS) entry which is preliminary data.</text>
</comment>
<dbReference type="Gene3D" id="1.10.10.10">
    <property type="entry name" value="Winged helix-like DNA-binding domain superfamily/Winged helix DNA-binding domain"/>
    <property type="match status" value="1"/>
</dbReference>
<dbReference type="SUPFAM" id="SSF88659">
    <property type="entry name" value="Sigma3 and sigma4 domains of RNA polymerase sigma factors"/>
    <property type="match status" value="1"/>
</dbReference>
<dbReference type="RefSeq" id="WP_109761395.1">
    <property type="nucleotide sequence ID" value="NZ_QGGU01000001.1"/>
</dbReference>
<dbReference type="InterPro" id="IPR013324">
    <property type="entry name" value="RNA_pol_sigma_r3/r4-like"/>
</dbReference>
<dbReference type="CDD" id="cd06171">
    <property type="entry name" value="Sigma70_r4"/>
    <property type="match status" value="1"/>
</dbReference>
<dbReference type="InterPro" id="IPR014284">
    <property type="entry name" value="RNA_pol_sigma-70_dom"/>
</dbReference>
<accession>A0A316G396</accession>
<keyword evidence="2" id="KW-0805">Transcription regulation</keyword>
<evidence type="ECO:0000313" key="7">
    <source>
        <dbReference type="EMBL" id="PWK54270.1"/>
    </source>
</evidence>
<protein>
    <submittedName>
        <fullName evidence="7">RNA polymerase sigma-70 factor (ECF subfamily)</fullName>
    </submittedName>
</protein>
<dbReference type="InterPro" id="IPR039425">
    <property type="entry name" value="RNA_pol_sigma-70-like"/>
</dbReference>
<keyword evidence="3" id="KW-0731">Sigma factor</keyword>
<dbReference type="Gene3D" id="1.10.1740.10">
    <property type="match status" value="1"/>
</dbReference>
<dbReference type="GO" id="GO:0003677">
    <property type="term" value="F:DNA binding"/>
    <property type="evidence" value="ECO:0007669"/>
    <property type="project" value="InterPro"/>
</dbReference>
<evidence type="ECO:0000259" key="6">
    <source>
        <dbReference type="Pfam" id="PF08281"/>
    </source>
</evidence>
<evidence type="ECO:0000256" key="4">
    <source>
        <dbReference type="ARBA" id="ARBA00023163"/>
    </source>
</evidence>
<dbReference type="Proteomes" id="UP000245790">
    <property type="component" value="Unassembled WGS sequence"/>
</dbReference>
<evidence type="ECO:0000259" key="5">
    <source>
        <dbReference type="Pfam" id="PF04542"/>
    </source>
</evidence>
<dbReference type="NCBIfam" id="TIGR02937">
    <property type="entry name" value="sigma70-ECF"/>
    <property type="match status" value="1"/>
</dbReference>